<dbReference type="Proteomes" id="UP001164286">
    <property type="component" value="Unassembled WGS sequence"/>
</dbReference>
<feature type="transmembrane region" description="Helical" evidence="6">
    <location>
        <begin position="445"/>
        <end position="470"/>
    </location>
</feature>
<feature type="transmembrane region" description="Helical" evidence="6">
    <location>
        <begin position="60"/>
        <end position="78"/>
    </location>
</feature>
<accession>A0AA38H1L9</accession>
<dbReference type="GO" id="GO:0016020">
    <property type="term" value="C:membrane"/>
    <property type="evidence" value="ECO:0007669"/>
    <property type="project" value="UniProtKB-SubCell"/>
</dbReference>
<keyword evidence="2" id="KW-0813">Transport</keyword>
<gene>
    <name evidence="8" type="ORF">MKK02DRAFT_40652</name>
</gene>
<dbReference type="InterPro" id="IPR036259">
    <property type="entry name" value="MFS_trans_sf"/>
</dbReference>
<feature type="transmembrane region" description="Helical" evidence="6">
    <location>
        <begin position="161"/>
        <end position="180"/>
    </location>
</feature>
<comment type="subcellular location">
    <subcellularLocation>
        <location evidence="1">Membrane</location>
        <topology evidence="1">Multi-pass membrane protein</topology>
    </subcellularLocation>
</comment>
<dbReference type="GeneID" id="77730402"/>
<feature type="transmembrane region" description="Helical" evidence="6">
    <location>
        <begin position="108"/>
        <end position="125"/>
    </location>
</feature>
<feature type="transmembrane region" description="Helical" evidence="6">
    <location>
        <begin position="134"/>
        <end position="155"/>
    </location>
</feature>
<sequence>MPSATTKLTGTPLAIDHDIKQDVVHDDDPEANEHEVDLKGGQEELRTFDPAFVKRTQRKLDLLLIPLLTMVYLCSSLDKSNLGNAKTLGMVADFGGDASGDKYALLNAFYYMSYAPFIVPLAILAKRTRMGKTLACCAVFWGIAATAFAGVNNFAGANACRFLIGLGEAGYAPLVQLYLSRFYSRQALGSRVAFWLAMAPMGGFINGIIAYGVAFVTGPLSPWRVLFLLEGGLTLIVAIVAVVILPNDIPSFRYLTAEEKDYIMYMRAMDYGTEVPKINWSHARGAFYRWQQITPAFINMAHQTMGAALGAYLPTLMAENGFKGANAQIATLGPYGAAAVSMVIGARISDHYKNRGWVVQFGGVLSTIGFLIYLVVPSTNHPARFAALILAEVGHYIAVPLLTTWVANNAGNESRRAIAVPWGVSLAVGPAVGSGYLFPAKDGPVYVLGSAICVGLSVFSSVVAGIYQFLIWRENKRRDAEEGGPPALGFRPDVQTYADEAPGYRYIG</sequence>
<dbReference type="PANTHER" id="PTHR43791">
    <property type="entry name" value="PERMEASE-RELATED"/>
    <property type="match status" value="1"/>
</dbReference>
<dbReference type="SUPFAM" id="SSF103473">
    <property type="entry name" value="MFS general substrate transporter"/>
    <property type="match status" value="1"/>
</dbReference>
<evidence type="ECO:0000256" key="6">
    <source>
        <dbReference type="SAM" id="Phobius"/>
    </source>
</evidence>
<dbReference type="RefSeq" id="XP_052942127.1">
    <property type="nucleotide sequence ID" value="XM_053091197.1"/>
</dbReference>
<name>A0AA38H1L9_9TREE</name>
<dbReference type="InterPro" id="IPR011701">
    <property type="entry name" value="MFS"/>
</dbReference>
<keyword evidence="5 6" id="KW-0472">Membrane</keyword>
<keyword evidence="3 6" id="KW-0812">Transmembrane</keyword>
<evidence type="ECO:0000256" key="1">
    <source>
        <dbReference type="ARBA" id="ARBA00004141"/>
    </source>
</evidence>
<dbReference type="Pfam" id="PF07690">
    <property type="entry name" value="MFS_1"/>
    <property type="match status" value="1"/>
</dbReference>
<feature type="transmembrane region" description="Helical" evidence="6">
    <location>
        <begin position="419"/>
        <end position="439"/>
    </location>
</feature>
<dbReference type="AlphaFoldDB" id="A0AA38H1L9"/>
<evidence type="ECO:0000259" key="7">
    <source>
        <dbReference type="PROSITE" id="PS50850"/>
    </source>
</evidence>
<protein>
    <submittedName>
        <fullName evidence="8">Major facilitator superfamily domain-containing protein</fullName>
    </submittedName>
</protein>
<evidence type="ECO:0000256" key="3">
    <source>
        <dbReference type="ARBA" id="ARBA00022692"/>
    </source>
</evidence>
<evidence type="ECO:0000256" key="5">
    <source>
        <dbReference type="ARBA" id="ARBA00023136"/>
    </source>
</evidence>
<evidence type="ECO:0000256" key="2">
    <source>
        <dbReference type="ARBA" id="ARBA00022448"/>
    </source>
</evidence>
<dbReference type="PROSITE" id="PS50850">
    <property type="entry name" value="MFS"/>
    <property type="match status" value="1"/>
</dbReference>
<dbReference type="EMBL" id="JAKWFO010000014">
    <property type="protein sequence ID" value="KAI9632350.1"/>
    <property type="molecule type" value="Genomic_DNA"/>
</dbReference>
<evidence type="ECO:0000313" key="9">
    <source>
        <dbReference type="Proteomes" id="UP001164286"/>
    </source>
</evidence>
<evidence type="ECO:0000256" key="4">
    <source>
        <dbReference type="ARBA" id="ARBA00022989"/>
    </source>
</evidence>
<feature type="domain" description="Major facilitator superfamily (MFS) profile" evidence="7">
    <location>
        <begin position="64"/>
        <end position="476"/>
    </location>
</feature>
<keyword evidence="9" id="KW-1185">Reference proteome</keyword>
<proteinExistence type="predicted"/>
<keyword evidence="4 6" id="KW-1133">Transmembrane helix</keyword>
<organism evidence="8 9">
    <name type="scientific">Dioszegia hungarica</name>
    <dbReference type="NCBI Taxonomy" id="4972"/>
    <lineage>
        <taxon>Eukaryota</taxon>
        <taxon>Fungi</taxon>
        <taxon>Dikarya</taxon>
        <taxon>Basidiomycota</taxon>
        <taxon>Agaricomycotina</taxon>
        <taxon>Tremellomycetes</taxon>
        <taxon>Tremellales</taxon>
        <taxon>Bulleribasidiaceae</taxon>
        <taxon>Dioszegia</taxon>
    </lineage>
</organism>
<dbReference type="Gene3D" id="1.20.1250.20">
    <property type="entry name" value="MFS general substrate transporter like domains"/>
    <property type="match status" value="2"/>
</dbReference>
<dbReference type="PANTHER" id="PTHR43791:SF36">
    <property type="entry name" value="TRANSPORTER, PUTATIVE (AFU_ORTHOLOGUE AFUA_6G08340)-RELATED"/>
    <property type="match status" value="1"/>
</dbReference>
<feature type="transmembrane region" description="Helical" evidence="6">
    <location>
        <begin position="357"/>
        <end position="376"/>
    </location>
</feature>
<dbReference type="InterPro" id="IPR020846">
    <property type="entry name" value="MFS_dom"/>
</dbReference>
<dbReference type="GO" id="GO:0022857">
    <property type="term" value="F:transmembrane transporter activity"/>
    <property type="evidence" value="ECO:0007669"/>
    <property type="project" value="InterPro"/>
</dbReference>
<comment type="caution">
    <text evidence="8">The sequence shown here is derived from an EMBL/GenBank/DDBJ whole genome shotgun (WGS) entry which is preliminary data.</text>
</comment>
<feature type="transmembrane region" description="Helical" evidence="6">
    <location>
        <begin position="382"/>
        <end position="407"/>
    </location>
</feature>
<feature type="transmembrane region" description="Helical" evidence="6">
    <location>
        <begin position="225"/>
        <end position="245"/>
    </location>
</feature>
<reference evidence="8" key="1">
    <citation type="journal article" date="2022" name="G3 (Bethesda)">
        <title>High quality genome of the basidiomycete yeast Dioszegia hungarica PDD-24b-2 isolated from cloud water.</title>
        <authorList>
            <person name="Jarrige D."/>
            <person name="Haridas S."/>
            <person name="Bleykasten-Grosshans C."/>
            <person name="Joly M."/>
            <person name="Nadalig T."/>
            <person name="Sancelme M."/>
            <person name="Vuilleumier S."/>
            <person name="Grigoriev I.V."/>
            <person name="Amato P."/>
            <person name="Bringel F."/>
        </authorList>
    </citation>
    <scope>NUCLEOTIDE SEQUENCE</scope>
    <source>
        <strain evidence="8">PDD-24b-2</strain>
    </source>
</reference>
<feature type="transmembrane region" description="Helical" evidence="6">
    <location>
        <begin position="192"/>
        <end position="213"/>
    </location>
</feature>
<evidence type="ECO:0000313" key="8">
    <source>
        <dbReference type="EMBL" id="KAI9632350.1"/>
    </source>
</evidence>